<reference evidence="1 2" key="1">
    <citation type="journal article" date="2015" name="Nature">
        <title>rRNA introns, odd ribosomes, and small enigmatic genomes across a large radiation of phyla.</title>
        <authorList>
            <person name="Brown C.T."/>
            <person name="Hug L.A."/>
            <person name="Thomas B.C."/>
            <person name="Sharon I."/>
            <person name="Castelle C.J."/>
            <person name="Singh A."/>
            <person name="Wilkins M.J."/>
            <person name="Williams K.H."/>
            <person name="Banfield J.F."/>
        </authorList>
    </citation>
    <scope>NUCLEOTIDE SEQUENCE [LARGE SCALE GENOMIC DNA]</scope>
</reference>
<comment type="caution">
    <text evidence="1">The sequence shown here is derived from an EMBL/GenBank/DDBJ whole genome shotgun (WGS) entry which is preliminary data.</text>
</comment>
<evidence type="ECO:0000313" key="1">
    <source>
        <dbReference type="EMBL" id="KKS14675.1"/>
    </source>
</evidence>
<name>A0A0G0WPG8_UNCKA</name>
<proteinExistence type="predicted"/>
<evidence type="ECO:0000313" key="2">
    <source>
        <dbReference type="Proteomes" id="UP000034163"/>
    </source>
</evidence>
<gene>
    <name evidence="1" type="ORF">UU72_C0041G0013</name>
</gene>
<sequence>MSKALSTRAVRVISSITACALDCFVIEGSIKRVIRCLLPLLDTLHIVHVIVMVVNDNSLDGTSTYPHVFSSSHQGSFFAGGDLQV</sequence>
<dbReference type="Proteomes" id="UP000034163">
    <property type="component" value="Unassembled WGS sequence"/>
</dbReference>
<dbReference type="EMBL" id="LCBS01000041">
    <property type="protein sequence ID" value="KKS14675.1"/>
    <property type="molecule type" value="Genomic_DNA"/>
</dbReference>
<protein>
    <submittedName>
        <fullName evidence="1">Uncharacterized protein</fullName>
    </submittedName>
</protein>
<accession>A0A0G0WPG8</accession>
<dbReference type="AlphaFoldDB" id="A0A0G0WPG8"/>
<organism evidence="1 2">
    <name type="scientific">candidate division WWE3 bacterium GW2011_GWB1_41_6</name>
    <dbReference type="NCBI Taxonomy" id="1619112"/>
    <lineage>
        <taxon>Bacteria</taxon>
        <taxon>Katanobacteria</taxon>
    </lineage>
</organism>